<dbReference type="NCBIfam" id="TIGR00057">
    <property type="entry name" value="L-threonylcarbamoyladenylate synthase"/>
    <property type="match status" value="1"/>
</dbReference>
<dbReference type="OrthoDB" id="3648309at2759"/>
<evidence type="ECO:0000256" key="12">
    <source>
        <dbReference type="ARBA" id="ARBA00023136"/>
    </source>
</evidence>
<evidence type="ECO:0000256" key="14">
    <source>
        <dbReference type="ARBA" id="ARBA00058524"/>
    </source>
</evidence>
<dbReference type="InterPro" id="IPR006070">
    <property type="entry name" value="Sua5-like_dom"/>
</dbReference>
<keyword evidence="12" id="KW-0472">Membrane</keyword>
<proteinExistence type="inferred from homology"/>
<dbReference type="EMBL" id="KQ414616">
    <property type="protein sequence ID" value="KOC68426.1"/>
    <property type="molecule type" value="Genomic_DNA"/>
</dbReference>
<dbReference type="InterPro" id="IPR050156">
    <property type="entry name" value="TC-AMP_synthase_SUA5"/>
</dbReference>
<dbReference type="GO" id="GO:0005886">
    <property type="term" value="C:plasma membrane"/>
    <property type="evidence" value="ECO:0007669"/>
    <property type="project" value="UniProtKB-SubCell"/>
</dbReference>
<name>A0A0L7RCG1_9HYME</name>
<dbReference type="AlphaFoldDB" id="A0A0L7RCG1"/>
<evidence type="ECO:0000256" key="10">
    <source>
        <dbReference type="ARBA" id="ARBA00022946"/>
    </source>
</evidence>
<evidence type="ECO:0000256" key="6">
    <source>
        <dbReference type="ARBA" id="ARBA00015492"/>
    </source>
</evidence>
<evidence type="ECO:0000256" key="1">
    <source>
        <dbReference type="ARBA" id="ARBA00004173"/>
    </source>
</evidence>
<keyword evidence="10" id="KW-0809">Transit peptide</keyword>
<dbReference type="GO" id="GO:0005739">
    <property type="term" value="C:mitochondrion"/>
    <property type="evidence" value="ECO:0007669"/>
    <property type="project" value="UniProtKB-SubCell"/>
</dbReference>
<comment type="subcellular location">
    <subcellularLocation>
        <location evidence="2">Cell membrane</location>
        <topology evidence="2">Peripheral membrane protein</topology>
    </subcellularLocation>
    <subcellularLocation>
        <location evidence="3">Cytoplasm</location>
    </subcellularLocation>
    <subcellularLocation>
        <location evidence="1">Mitochondrion</location>
    </subcellularLocation>
</comment>
<organism evidence="17 18">
    <name type="scientific">Habropoda laboriosa</name>
    <dbReference type="NCBI Taxonomy" id="597456"/>
    <lineage>
        <taxon>Eukaryota</taxon>
        <taxon>Metazoa</taxon>
        <taxon>Ecdysozoa</taxon>
        <taxon>Arthropoda</taxon>
        <taxon>Hexapoda</taxon>
        <taxon>Insecta</taxon>
        <taxon>Pterygota</taxon>
        <taxon>Neoptera</taxon>
        <taxon>Endopterygota</taxon>
        <taxon>Hymenoptera</taxon>
        <taxon>Apocrita</taxon>
        <taxon>Aculeata</taxon>
        <taxon>Apoidea</taxon>
        <taxon>Anthophila</taxon>
        <taxon>Apidae</taxon>
        <taxon>Habropoda</taxon>
    </lineage>
</organism>
<keyword evidence="8" id="KW-0963">Cytoplasm</keyword>
<dbReference type="PROSITE" id="PS51163">
    <property type="entry name" value="YRDC"/>
    <property type="match status" value="1"/>
</dbReference>
<dbReference type="EC" id="2.7.7.87" evidence="5"/>
<dbReference type="Gene3D" id="3.90.870.10">
    <property type="entry name" value="DHBP synthase"/>
    <property type="match status" value="1"/>
</dbReference>
<keyword evidence="18" id="KW-1185">Reference proteome</keyword>
<evidence type="ECO:0000256" key="8">
    <source>
        <dbReference type="ARBA" id="ARBA00022490"/>
    </source>
</evidence>
<reference evidence="17 18" key="1">
    <citation type="submission" date="2015-07" db="EMBL/GenBank/DDBJ databases">
        <title>The genome of Habropoda laboriosa.</title>
        <authorList>
            <person name="Pan H."/>
            <person name="Kapheim K."/>
        </authorList>
    </citation>
    <scope>NUCLEOTIDE SEQUENCE [LARGE SCALE GENOMIC DNA]</scope>
    <source>
        <strain evidence="17">0110345459</strain>
    </source>
</reference>
<evidence type="ECO:0000256" key="3">
    <source>
        <dbReference type="ARBA" id="ARBA00004496"/>
    </source>
</evidence>
<evidence type="ECO:0000256" key="13">
    <source>
        <dbReference type="ARBA" id="ARBA00048366"/>
    </source>
</evidence>
<dbReference type="GO" id="GO:0006450">
    <property type="term" value="P:regulation of translational fidelity"/>
    <property type="evidence" value="ECO:0007669"/>
    <property type="project" value="TreeGrafter"/>
</dbReference>
<comment type="similarity">
    <text evidence="4">Belongs to the SUA5 family.</text>
</comment>
<dbReference type="Pfam" id="PF01300">
    <property type="entry name" value="Sua5_yciO_yrdC"/>
    <property type="match status" value="1"/>
</dbReference>
<evidence type="ECO:0000256" key="2">
    <source>
        <dbReference type="ARBA" id="ARBA00004202"/>
    </source>
</evidence>
<sequence>MTTYLDAAPGEIECLRDFGNHYVCKGRRSIALAATLLKQDEIVAFPTDTIYGLAGVVSSNTSIEKLYKIKDRDENKPLSISISSVKHIGHWGIIDHIPRGLLTTILPGPYTIILKRTQNLNPAFNPNHDTVGIRVPHFKFINCVAKIVGPLALTSANVSNEPSCLYASEFEHLWPRLGAIFHDSNRFGTSVQSLRKGSTIVDLSEPEYYKIVRFGVGAKSLISFLNSVGLECLED</sequence>
<dbReference type="PANTHER" id="PTHR17490:SF10">
    <property type="entry name" value="THREONYLCARBAMOYL-AMP SYNTHASE"/>
    <property type="match status" value="1"/>
</dbReference>
<dbReference type="GO" id="GO:0000049">
    <property type="term" value="F:tRNA binding"/>
    <property type="evidence" value="ECO:0007669"/>
    <property type="project" value="TreeGrafter"/>
</dbReference>
<keyword evidence="7" id="KW-1003">Cell membrane</keyword>
<keyword evidence="9" id="KW-0808">Transferase</keyword>
<keyword evidence="11" id="KW-0496">Mitochondrion</keyword>
<evidence type="ECO:0000256" key="7">
    <source>
        <dbReference type="ARBA" id="ARBA00022475"/>
    </source>
</evidence>
<evidence type="ECO:0000259" key="16">
    <source>
        <dbReference type="PROSITE" id="PS51163"/>
    </source>
</evidence>
<evidence type="ECO:0000256" key="4">
    <source>
        <dbReference type="ARBA" id="ARBA00007663"/>
    </source>
</evidence>
<dbReference type="Proteomes" id="UP000053825">
    <property type="component" value="Unassembled WGS sequence"/>
</dbReference>
<dbReference type="FunFam" id="3.90.870.10:FF:000007">
    <property type="entry name" value="YrdC N6-threonylcarbamoyltransferase domain containing"/>
    <property type="match status" value="1"/>
</dbReference>
<evidence type="ECO:0000256" key="5">
    <source>
        <dbReference type="ARBA" id="ARBA00012584"/>
    </source>
</evidence>
<comment type="catalytic activity">
    <reaction evidence="13">
        <text>L-threonine + hydrogencarbonate + ATP = L-threonylcarbamoyladenylate + diphosphate + H2O</text>
        <dbReference type="Rhea" id="RHEA:36407"/>
        <dbReference type="ChEBI" id="CHEBI:15377"/>
        <dbReference type="ChEBI" id="CHEBI:17544"/>
        <dbReference type="ChEBI" id="CHEBI:30616"/>
        <dbReference type="ChEBI" id="CHEBI:33019"/>
        <dbReference type="ChEBI" id="CHEBI:57926"/>
        <dbReference type="ChEBI" id="CHEBI:73682"/>
        <dbReference type="EC" id="2.7.7.87"/>
    </reaction>
</comment>
<gene>
    <name evidence="17" type="ORF">WH47_10666</name>
</gene>
<evidence type="ECO:0000256" key="15">
    <source>
        <dbReference type="ARBA" id="ARBA00063146"/>
    </source>
</evidence>
<accession>A0A0L7RCG1</accession>
<dbReference type="STRING" id="597456.A0A0L7RCG1"/>
<dbReference type="PANTHER" id="PTHR17490">
    <property type="entry name" value="SUA5"/>
    <property type="match status" value="1"/>
</dbReference>
<evidence type="ECO:0000256" key="9">
    <source>
        <dbReference type="ARBA" id="ARBA00022679"/>
    </source>
</evidence>
<evidence type="ECO:0000313" key="17">
    <source>
        <dbReference type="EMBL" id="KOC68426.1"/>
    </source>
</evidence>
<dbReference type="GO" id="GO:0003725">
    <property type="term" value="F:double-stranded RNA binding"/>
    <property type="evidence" value="ECO:0007669"/>
    <property type="project" value="InterPro"/>
</dbReference>
<feature type="domain" description="YrdC-like" evidence="16">
    <location>
        <begin position="27"/>
        <end position="217"/>
    </location>
</feature>
<dbReference type="SUPFAM" id="SSF55821">
    <property type="entry name" value="YrdC/RibB"/>
    <property type="match status" value="1"/>
</dbReference>
<dbReference type="GO" id="GO:0061710">
    <property type="term" value="F:L-threonylcarbamoyladenylate synthase"/>
    <property type="evidence" value="ECO:0007669"/>
    <property type="project" value="UniProtKB-EC"/>
</dbReference>
<protein>
    <recommendedName>
        <fullName evidence="6">Threonylcarbamoyl-AMP synthase</fullName>
        <ecNumber evidence="5">2.7.7.87</ecNumber>
    </recommendedName>
</protein>
<comment type="function">
    <text evidence="14">Cytoplasmic and mitochondrial threonylcarbamoyl-AMP synthase required for the formation of a threonylcarbamoyl group on adenosine at position 37 (t(6)A37) in tRNAs that read codons beginning with adenine. Catalyzes the conversion of L-threonine, HCO(3)(-)/CO(2) and ATP to give threonylcarbamoyl-AMP (TC-AMP) as the acyladenylate intermediate, with the release of diphosphate. Participates in t(6)A37 formation in cytoplasmic and mitochondrial tRNAs. May regulate the activity of some transporters.</text>
</comment>
<evidence type="ECO:0000256" key="11">
    <source>
        <dbReference type="ARBA" id="ARBA00023128"/>
    </source>
</evidence>
<evidence type="ECO:0000313" key="18">
    <source>
        <dbReference type="Proteomes" id="UP000053825"/>
    </source>
</evidence>
<dbReference type="InterPro" id="IPR017945">
    <property type="entry name" value="DHBP_synth_RibB-like_a/b_dom"/>
</dbReference>
<comment type="subunit">
    <text evidence="15">Interacts with RSC1A1.</text>
</comment>